<dbReference type="Proteomes" id="UP000650833">
    <property type="component" value="Unassembled WGS sequence"/>
</dbReference>
<evidence type="ECO:0000259" key="3">
    <source>
        <dbReference type="PROSITE" id="PS51462"/>
    </source>
</evidence>
<dbReference type="InterPro" id="IPR015797">
    <property type="entry name" value="NUDIX_hydrolase-like_dom_sf"/>
</dbReference>
<dbReference type="Gene3D" id="3.90.79.10">
    <property type="entry name" value="Nucleoside Triphosphate Pyrophosphohydrolase"/>
    <property type="match status" value="1"/>
</dbReference>
<dbReference type="SUPFAM" id="SSF55811">
    <property type="entry name" value="Nudix"/>
    <property type="match status" value="1"/>
</dbReference>
<keyword evidence="2" id="KW-0378">Hydrolase</keyword>
<dbReference type="GO" id="GO:0046872">
    <property type="term" value="F:metal ion binding"/>
    <property type="evidence" value="ECO:0007669"/>
    <property type="project" value="UniProtKB-KW"/>
</dbReference>
<evidence type="ECO:0000313" key="5">
    <source>
        <dbReference type="Proteomes" id="UP000650833"/>
    </source>
</evidence>
<evidence type="ECO:0000256" key="2">
    <source>
        <dbReference type="ARBA" id="ARBA00022801"/>
    </source>
</evidence>
<proteinExistence type="predicted"/>
<dbReference type="PANTHER" id="PTHR12629">
    <property type="entry name" value="DIPHOSPHOINOSITOL POLYPHOSPHATE PHOSPHOHYDROLASE"/>
    <property type="match status" value="1"/>
</dbReference>
<feature type="domain" description="Nudix hydrolase" evidence="3">
    <location>
        <begin position="21"/>
        <end position="149"/>
    </location>
</feature>
<evidence type="ECO:0000313" key="4">
    <source>
        <dbReference type="EMBL" id="KAG2213734.1"/>
    </source>
</evidence>
<organism evidence="4 5">
    <name type="scientific">Mucor plumbeus</name>
    <dbReference type="NCBI Taxonomy" id="97098"/>
    <lineage>
        <taxon>Eukaryota</taxon>
        <taxon>Fungi</taxon>
        <taxon>Fungi incertae sedis</taxon>
        <taxon>Mucoromycota</taxon>
        <taxon>Mucoromycotina</taxon>
        <taxon>Mucoromycetes</taxon>
        <taxon>Mucorales</taxon>
        <taxon>Mucorineae</taxon>
        <taxon>Mucoraceae</taxon>
        <taxon>Mucor</taxon>
    </lineage>
</organism>
<dbReference type="GO" id="GO:0005737">
    <property type="term" value="C:cytoplasm"/>
    <property type="evidence" value="ECO:0007669"/>
    <property type="project" value="TreeGrafter"/>
</dbReference>
<comment type="caution">
    <text evidence="4">The sequence shown here is derived from an EMBL/GenBank/DDBJ whole genome shotgun (WGS) entry which is preliminary data.</text>
</comment>
<dbReference type="AlphaFoldDB" id="A0A8H7RLK3"/>
<dbReference type="OrthoDB" id="2011998at2759"/>
<evidence type="ECO:0000256" key="1">
    <source>
        <dbReference type="ARBA" id="ARBA00022723"/>
    </source>
</evidence>
<name>A0A8H7RLK3_9FUNG</name>
<keyword evidence="1" id="KW-0479">Metal-binding</keyword>
<reference evidence="4" key="1">
    <citation type="submission" date="2020-12" db="EMBL/GenBank/DDBJ databases">
        <title>Metabolic potential, ecology and presence of endohyphal bacteria is reflected in genomic diversity of Mucoromycotina.</title>
        <authorList>
            <person name="Muszewska A."/>
            <person name="Okrasinska A."/>
            <person name="Steczkiewicz K."/>
            <person name="Drgas O."/>
            <person name="Orlowska M."/>
            <person name="Perlinska-Lenart U."/>
            <person name="Aleksandrzak-Piekarczyk T."/>
            <person name="Szatraj K."/>
            <person name="Zielenkiewicz U."/>
            <person name="Pilsyk S."/>
            <person name="Malc E."/>
            <person name="Mieczkowski P."/>
            <person name="Kruszewska J.S."/>
            <person name="Biernat P."/>
            <person name="Pawlowska J."/>
        </authorList>
    </citation>
    <scope>NUCLEOTIDE SEQUENCE</scope>
    <source>
        <strain evidence="4">CBS 226.32</strain>
    </source>
</reference>
<dbReference type="InterPro" id="IPR000086">
    <property type="entry name" value="NUDIX_hydrolase_dom"/>
</dbReference>
<protein>
    <recommendedName>
        <fullName evidence="3">Nudix hydrolase domain-containing protein</fullName>
    </recommendedName>
</protein>
<dbReference type="EMBL" id="JAEPRC010000032">
    <property type="protein sequence ID" value="KAG2213734.1"/>
    <property type="molecule type" value="Genomic_DNA"/>
</dbReference>
<dbReference type="GO" id="GO:0005634">
    <property type="term" value="C:nucleus"/>
    <property type="evidence" value="ECO:0007669"/>
    <property type="project" value="TreeGrafter"/>
</dbReference>
<dbReference type="GO" id="GO:0016787">
    <property type="term" value="F:hydrolase activity"/>
    <property type="evidence" value="ECO:0007669"/>
    <property type="project" value="UniProtKB-KW"/>
</dbReference>
<dbReference type="PROSITE" id="PS51462">
    <property type="entry name" value="NUDIX"/>
    <property type="match status" value="1"/>
</dbReference>
<keyword evidence="5" id="KW-1185">Reference proteome</keyword>
<dbReference type="Pfam" id="PF00293">
    <property type="entry name" value="NUDIX"/>
    <property type="match status" value="1"/>
</dbReference>
<sequence length="194" mass="22348">MISSTENSEPLPVFLDIDEDELKQVIYGLPIDPRTNRIMLTSAKDKEQQKWVLPKCEVNSHENQEADVYRETYEQAGVRGQIVGLVGSFYECGKKGKPKSHIKIYELQIDELFKKWPDKKKRERRWFSYQEVLEILANKPYLIESLQQTSFANTTIISTPPKINPPAPTTATNTNTKTKTKTWLLGKSKEKKMG</sequence>
<gene>
    <name evidence="4" type="ORF">INT46_009882</name>
</gene>
<dbReference type="PANTHER" id="PTHR12629:SF0">
    <property type="entry name" value="DIPHOSPHOINOSITOL-POLYPHOSPHATE DIPHOSPHATASE"/>
    <property type="match status" value="1"/>
</dbReference>
<accession>A0A8H7RLK3</accession>